<feature type="domain" description="S1 motif" evidence="4">
    <location>
        <begin position="126"/>
        <end position="195"/>
    </location>
</feature>
<evidence type="ECO:0000313" key="5">
    <source>
        <dbReference type="EMBL" id="GAA2430832.1"/>
    </source>
</evidence>
<dbReference type="Pfam" id="PF00575">
    <property type="entry name" value="S1"/>
    <property type="match status" value="2"/>
</dbReference>
<keyword evidence="2" id="KW-0689">Ribosomal protein</keyword>
<accession>A0ABN3JIC1</accession>
<dbReference type="InterPro" id="IPR003029">
    <property type="entry name" value="S1_domain"/>
</dbReference>
<name>A0ABN3JIC1_9ACTN</name>
<reference evidence="5 6" key="1">
    <citation type="journal article" date="2019" name="Int. J. Syst. Evol. Microbiol.">
        <title>The Global Catalogue of Microorganisms (GCM) 10K type strain sequencing project: providing services to taxonomists for standard genome sequencing and annotation.</title>
        <authorList>
            <consortium name="The Broad Institute Genomics Platform"/>
            <consortium name="The Broad Institute Genome Sequencing Center for Infectious Disease"/>
            <person name="Wu L."/>
            <person name="Ma J."/>
        </authorList>
    </citation>
    <scope>NUCLEOTIDE SEQUENCE [LARGE SCALE GENOMIC DNA]</scope>
    <source>
        <strain evidence="5 6">JCM 3325</strain>
    </source>
</reference>
<proteinExistence type="inferred from homology"/>
<dbReference type="Proteomes" id="UP001501231">
    <property type="component" value="Unassembled WGS sequence"/>
</dbReference>
<dbReference type="CDD" id="cd00164">
    <property type="entry name" value="S1_like"/>
    <property type="match status" value="1"/>
</dbReference>
<evidence type="ECO:0000256" key="2">
    <source>
        <dbReference type="ARBA" id="ARBA00022980"/>
    </source>
</evidence>
<feature type="domain" description="S1 motif" evidence="4">
    <location>
        <begin position="33"/>
        <end position="109"/>
    </location>
</feature>
<keyword evidence="6" id="KW-1185">Reference proteome</keyword>
<protein>
    <recommendedName>
        <fullName evidence="4">S1 motif domain-containing protein</fullName>
    </recommendedName>
</protein>
<dbReference type="Gene3D" id="2.40.50.140">
    <property type="entry name" value="Nucleic acid-binding proteins"/>
    <property type="match status" value="2"/>
</dbReference>
<dbReference type="PANTHER" id="PTHR10724:SF7">
    <property type="entry name" value="SMALL RIBOSOMAL SUBUNIT PROTEIN BS1C"/>
    <property type="match status" value="1"/>
</dbReference>
<dbReference type="InterPro" id="IPR050437">
    <property type="entry name" value="Ribos_protein_bS1-like"/>
</dbReference>
<comment type="caution">
    <text evidence="5">The sequence shown here is derived from an EMBL/GenBank/DDBJ whole genome shotgun (WGS) entry which is preliminary data.</text>
</comment>
<organism evidence="5 6">
    <name type="scientific">Actinomadura vinacea</name>
    <dbReference type="NCBI Taxonomy" id="115336"/>
    <lineage>
        <taxon>Bacteria</taxon>
        <taxon>Bacillati</taxon>
        <taxon>Actinomycetota</taxon>
        <taxon>Actinomycetes</taxon>
        <taxon>Streptosporangiales</taxon>
        <taxon>Thermomonosporaceae</taxon>
        <taxon>Actinomadura</taxon>
    </lineage>
</organism>
<evidence type="ECO:0000313" key="6">
    <source>
        <dbReference type="Proteomes" id="UP001501231"/>
    </source>
</evidence>
<dbReference type="PANTHER" id="PTHR10724">
    <property type="entry name" value="30S RIBOSOMAL PROTEIN S1"/>
    <property type="match status" value="1"/>
</dbReference>
<dbReference type="InterPro" id="IPR012340">
    <property type="entry name" value="NA-bd_OB-fold"/>
</dbReference>
<evidence type="ECO:0000256" key="3">
    <source>
        <dbReference type="ARBA" id="ARBA00023274"/>
    </source>
</evidence>
<comment type="similarity">
    <text evidence="1">Belongs to the bacterial ribosomal protein bS1 family.</text>
</comment>
<keyword evidence="3" id="KW-0687">Ribonucleoprotein</keyword>
<dbReference type="SUPFAM" id="SSF50249">
    <property type="entry name" value="Nucleic acid-binding proteins"/>
    <property type="match status" value="2"/>
</dbReference>
<dbReference type="EMBL" id="BAAARW010000020">
    <property type="protein sequence ID" value="GAA2430832.1"/>
    <property type="molecule type" value="Genomic_DNA"/>
</dbReference>
<dbReference type="PROSITE" id="PS50126">
    <property type="entry name" value="S1"/>
    <property type="match status" value="2"/>
</dbReference>
<evidence type="ECO:0000259" key="4">
    <source>
        <dbReference type="PROSITE" id="PS50126"/>
    </source>
</evidence>
<sequence>MCGTLSGVAEADDERGAVGSPELWEFLESVHPGEMRSGLVAAIERFGVFVALDDGPDHPIFPGAGFITIPELSWRRFDSASEIVEVGQRVTCEVLQIDTYHGEVRLSLRATQPDPFQEFARNHETGQVLQGAVTKLVPFGAFVRVRDGIEGLVHLSELSWTDIEAPEQAVRPGEQVTVVVTEIDLDRRRLALSRKRAPG</sequence>
<evidence type="ECO:0000256" key="1">
    <source>
        <dbReference type="ARBA" id="ARBA00006767"/>
    </source>
</evidence>
<dbReference type="SMART" id="SM00316">
    <property type="entry name" value="S1"/>
    <property type="match status" value="2"/>
</dbReference>
<gene>
    <name evidence="5" type="ORF">GCM10010191_50600</name>
</gene>